<dbReference type="EMBL" id="MJMJ01000011">
    <property type="protein sequence ID" value="OLQ91022.1"/>
    <property type="molecule type" value="Genomic_DNA"/>
</dbReference>
<name>A0A1Q9HKW4_9VIBR</name>
<proteinExistence type="predicted"/>
<sequence length="172" mass="19745">MTRHVPKIATTKNEWLYQQVDVEFPTKESLTGRELYKTSVAERNYVSLANYLADHDKQNSFSVDDIYLVDFHRLTVLFSLLQSKRWASEDEQQFIVEFLTQIIYSDPCQLYLGFKDGEPMAAAIVTQSDEELLVSDVTLVDPELQASFIHALVTKNETSKLLDVISDAYLEI</sequence>
<accession>A0A1Q9HKW4</accession>
<dbReference type="Proteomes" id="UP000186313">
    <property type="component" value="Unassembled WGS sequence"/>
</dbReference>
<dbReference type="STRING" id="1381081.BIY22_19150"/>
<evidence type="ECO:0000313" key="2">
    <source>
        <dbReference type="Proteomes" id="UP000186313"/>
    </source>
</evidence>
<dbReference type="RefSeq" id="WP_075707356.1">
    <property type="nucleotide sequence ID" value="NZ_MJMJ01000011.1"/>
</dbReference>
<reference evidence="1 2" key="1">
    <citation type="submission" date="2016-09" db="EMBL/GenBank/DDBJ databases">
        <title>Genomic Taxonomy of the Vibrionaceae.</title>
        <authorList>
            <person name="Gonzalez-Castillo A."/>
            <person name="Gomez-Gil B."/>
            <person name="Enciso-Ibarra K."/>
        </authorList>
    </citation>
    <scope>NUCLEOTIDE SEQUENCE [LARGE SCALE GENOMIC DNA]</scope>
    <source>
        <strain evidence="1 2">CAIM 703</strain>
    </source>
</reference>
<gene>
    <name evidence="1" type="ORF">BIY22_19150</name>
</gene>
<dbReference type="AlphaFoldDB" id="A0A1Q9HKW4"/>
<dbReference type="OrthoDB" id="5906376at2"/>
<comment type="caution">
    <text evidence="1">The sequence shown here is derived from an EMBL/GenBank/DDBJ whole genome shotgun (WGS) entry which is preliminary data.</text>
</comment>
<protein>
    <submittedName>
        <fullName evidence="1">Flavodoxin</fullName>
    </submittedName>
</protein>
<evidence type="ECO:0000313" key="1">
    <source>
        <dbReference type="EMBL" id="OLQ91022.1"/>
    </source>
</evidence>
<organism evidence="1 2">
    <name type="scientific">Vibrio panuliri</name>
    <dbReference type="NCBI Taxonomy" id="1381081"/>
    <lineage>
        <taxon>Bacteria</taxon>
        <taxon>Pseudomonadati</taxon>
        <taxon>Pseudomonadota</taxon>
        <taxon>Gammaproteobacteria</taxon>
        <taxon>Vibrionales</taxon>
        <taxon>Vibrionaceae</taxon>
        <taxon>Vibrio</taxon>
    </lineage>
</organism>